<dbReference type="WBParaSite" id="RSKR_0000465000.1">
    <property type="protein sequence ID" value="RSKR_0000465000.1"/>
    <property type="gene ID" value="RSKR_0000465000"/>
</dbReference>
<organism evidence="1 2">
    <name type="scientific">Rhabditophanes sp. KR3021</name>
    <dbReference type="NCBI Taxonomy" id="114890"/>
    <lineage>
        <taxon>Eukaryota</taxon>
        <taxon>Metazoa</taxon>
        <taxon>Ecdysozoa</taxon>
        <taxon>Nematoda</taxon>
        <taxon>Chromadorea</taxon>
        <taxon>Rhabditida</taxon>
        <taxon>Tylenchina</taxon>
        <taxon>Panagrolaimomorpha</taxon>
        <taxon>Strongyloidoidea</taxon>
        <taxon>Alloionematidae</taxon>
        <taxon>Rhabditophanes</taxon>
    </lineage>
</organism>
<accession>A0AC35TVY5</accession>
<proteinExistence type="predicted"/>
<evidence type="ECO:0000313" key="1">
    <source>
        <dbReference type="Proteomes" id="UP000095286"/>
    </source>
</evidence>
<evidence type="ECO:0000313" key="2">
    <source>
        <dbReference type="WBParaSite" id="RSKR_0000465000.1"/>
    </source>
</evidence>
<dbReference type="Proteomes" id="UP000095286">
    <property type="component" value="Unplaced"/>
</dbReference>
<name>A0AC35TVY5_9BILA</name>
<sequence length="137" mass="16508">MTSKQSKTYKPDKEFEVESVDDGHKQLFGGKMRTFYHIKWKGYKQKTWEPVVNVVDNKHVVQFQMNEIKRLYCNMELHMDIKYPYRIESDPVCLTPYRKLATEQTVINAEVLVSNEFEWFKLKKKVNKKYNDTTFKI</sequence>
<reference evidence="2" key="1">
    <citation type="submission" date="2016-11" db="UniProtKB">
        <authorList>
            <consortium name="WormBaseParasite"/>
        </authorList>
    </citation>
    <scope>IDENTIFICATION</scope>
    <source>
        <strain evidence="2">KR3021</strain>
    </source>
</reference>
<protein>
    <submittedName>
        <fullName evidence="2">Chromo domain-containing protein</fullName>
    </submittedName>
</protein>